<organism evidence="2 3">
    <name type="scientific">Streptomyces caelestis</name>
    <dbReference type="NCBI Taxonomy" id="36816"/>
    <lineage>
        <taxon>Bacteria</taxon>
        <taxon>Bacillati</taxon>
        <taxon>Actinomycetota</taxon>
        <taxon>Actinomycetes</taxon>
        <taxon>Kitasatosporales</taxon>
        <taxon>Streptomycetaceae</taxon>
        <taxon>Streptomyces</taxon>
    </lineage>
</organism>
<evidence type="ECO:0000313" key="3">
    <source>
        <dbReference type="Proteomes" id="UP000037773"/>
    </source>
</evidence>
<proteinExistence type="predicted"/>
<dbReference type="PATRIC" id="fig|36816.3.peg.6968"/>
<comment type="caution">
    <text evidence="2">The sequence shown here is derived from an EMBL/GenBank/DDBJ whole genome shotgun (WGS) entry which is preliminary data.</text>
</comment>
<feature type="region of interest" description="Disordered" evidence="1">
    <location>
        <begin position="51"/>
        <end position="95"/>
    </location>
</feature>
<evidence type="ECO:0000256" key="1">
    <source>
        <dbReference type="SAM" id="MobiDB-lite"/>
    </source>
</evidence>
<dbReference type="Proteomes" id="UP000037773">
    <property type="component" value="Unassembled WGS sequence"/>
</dbReference>
<protein>
    <submittedName>
        <fullName evidence="2">Uncharacterized protein</fullName>
    </submittedName>
</protein>
<name>A0A0M9X5W1_9ACTN</name>
<keyword evidence="3" id="KW-1185">Reference proteome</keyword>
<dbReference type="EMBL" id="LGCN01000240">
    <property type="protein sequence ID" value="KOT30522.1"/>
    <property type="molecule type" value="Genomic_DNA"/>
</dbReference>
<reference evidence="2 3" key="1">
    <citation type="submission" date="2015-07" db="EMBL/GenBank/DDBJ databases">
        <authorList>
            <person name="Noorani M."/>
        </authorList>
    </citation>
    <scope>NUCLEOTIDE SEQUENCE [LARGE SCALE GENOMIC DNA]</scope>
    <source>
        <strain evidence="2 3">NRRL B-24567</strain>
    </source>
</reference>
<accession>A0A0M9X5W1</accession>
<evidence type="ECO:0000313" key="2">
    <source>
        <dbReference type="EMBL" id="KOT30522.1"/>
    </source>
</evidence>
<gene>
    <name evidence="2" type="ORF">ADK41_32135</name>
</gene>
<dbReference type="AlphaFoldDB" id="A0A0M9X5W1"/>
<sequence>MRARGAVSAVAEEALGAGTVVSHRHEAATVEVLAVDCRRIVQPVAATWVRAEGSAGEPSSVGEPATAEPQPMPPAHRGAALSGTAVSANAERTRV</sequence>